<protein>
    <recommendedName>
        <fullName evidence="3">Alpha/beta hydrolase</fullName>
    </recommendedName>
</protein>
<dbReference type="Gene3D" id="3.40.50.1820">
    <property type="entry name" value="alpha/beta hydrolase"/>
    <property type="match status" value="1"/>
</dbReference>
<dbReference type="Proteomes" id="UP000253517">
    <property type="component" value="Unassembled WGS sequence"/>
</dbReference>
<dbReference type="AlphaFoldDB" id="A0A369A3L4"/>
<accession>A0A369A3L4</accession>
<sequence>MAEFYSQVQTNNHVYLISGLGADQRAFSLLTRYFQHKHTFLPWIEPLSDEPLEAYALRMARGKIDTRFKRRIGIGLSFGGIIGRALLEKNLLTHLILISSVKSPAEFRPLFRILRVVPVYRWVPATALKKILLNSGLIIPSALRHEHQCIMAEMFAQHSASYYKWAIHTFLQMPSLPHRENIYHVHGTHDEVFPIRYICNAIEIAGGSHLMILTRGKDISRIIEQIVSDLS</sequence>
<evidence type="ECO:0000313" key="2">
    <source>
        <dbReference type="Proteomes" id="UP000253517"/>
    </source>
</evidence>
<name>A0A369A3L4_9FLAO</name>
<dbReference type="SUPFAM" id="SSF53474">
    <property type="entry name" value="alpha/beta-Hydrolases"/>
    <property type="match status" value="1"/>
</dbReference>
<reference evidence="1 2" key="1">
    <citation type="submission" date="2018-07" db="EMBL/GenBank/DDBJ databases">
        <title>Genomic Encyclopedia of Type Strains, Phase IV (KMG-IV): sequencing the most valuable type-strain genomes for metagenomic binning, comparative biology and taxonomic classification.</title>
        <authorList>
            <person name="Goeker M."/>
        </authorList>
    </citation>
    <scope>NUCLEOTIDE SEQUENCE [LARGE SCALE GENOMIC DNA]</scope>
    <source>
        <strain evidence="1 2">DSM 21410</strain>
    </source>
</reference>
<organism evidence="1 2">
    <name type="scientific">Schleiferia thermophila</name>
    <dbReference type="NCBI Taxonomy" id="884107"/>
    <lineage>
        <taxon>Bacteria</taxon>
        <taxon>Pseudomonadati</taxon>
        <taxon>Bacteroidota</taxon>
        <taxon>Flavobacteriia</taxon>
        <taxon>Flavobacteriales</taxon>
        <taxon>Schleiferiaceae</taxon>
        <taxon>Schleiferia</taxon>
    </lineage>
</organism>
<dbReference type="InterPro" id="IPR029058">
    <property type="entry name" value="AB_hydrolase_fold"/>
</dbReference>
<dbReference type="EMBL" id="QPJS01000002">
    <property type="protein sequence ID" value="RCX03751.1"/>
    <property type="molecule type" value="Genomic_DNA"/>
</dbReference>
<gene>
    <name evidence="1" type="ORF">DES35_102206</name>
</gene>
<proteinExistence type="predicted"/>
<evidence type="ECO:0000313" key="1">
    <source>
        <dbReference type="EMBL" id="RCX03751.1"/>
    </source>
</evidence>
<evidence type="ECO:0008006" key="3">
    <source>
        <dbReference type="Google" id="ProtNLM"/>
    </source>
</evidence>
<comment type="caution">
    <text evidence="1">The sequence shown here is derived from an EMBL/GenBank/DDBJ whole genome shotgun (WGS) entry which is preliminary data.</text>
</comment>
<keyword evidence="2" id="KW-1185">Reference proteome</keyword>
<dbReference type="RefSeq" id="WP_114366115.1">
    <property type="nucleotide sequence ID" value="NZ_BHZF01000002.1"/>
</dbReference>